<name>A0ABM1ERR4_PRICU</name>
<dbReference type="RefSeq" id="XP_014674885.1">
    <property type="nucleotide sequence ID" value="XM_014819399.1"/>
</dbReference>
<protein>
    <submittedName>
        <fullName evidence="4">CD209 antigen-like protein A</fullName>
    </submittedName>
</protein>
<dbReference type="InterPro" id="IPR016187">
    <property type="entry name" value="CTDL_fold"/>
</dbReference>
<evidence type="ECO:0000313" key="4">
    <source>
        <dbReference type="RefSeq" id="XP_014674885.1"/>
    </source>
</evidence>
<proteinExistence type="predicted"/>
<dbReference type="InterPro" id="IPR050111">
    <property type="entry name" value="C-type_lectin/snaclec_domain"/>
</dbReference>
<dbReference type="PROSITE" id="PS50948">
    <property type="entry name" value="PAN"/>
    <property type="match status" value="1"/>
</dbReference>
<dbReference type="Gene3D" id="3.10.100.10">
    <property type="entry name" value="Mannose-Binding Protein A, subunit A"/>
    <property type="match status" value="1"/>
</dbReference>
<dbReference type="PROSITE" id="PS50041">
    <property type="entry name" value="C_TYPE_LECTIN_2"/>
    <property type="match status" value="1"/>
</dbReference>
<evidence type="ECO:0000259" key="2">
    <source>
        <dbReference type="PROSITE" id="PS50948"/>
    </source>
</evidence>
<dbReference type="Proteomes" id="UP000695022">
    <property type="component" value="Unplaced"/>
</dbReference>
<dbReference type="GeneID" id="106814999"/>
<reference evidence="4" key="1">
    <citation type="submission" date="2025-08" db="UniProtKB">
        <authorList>
            <consortium name="RefSeq"/>
        </authorList>
    </citation>
    <scope>IDENTIFICATION</scope>
</reference>
<organism evidence="3 4">
    <name type="scientific">Priapulus caudatus</name>
    <name type="common">Priapulid worm</name>
    <dbReference type="NCBI Taxonomy" id="37621"/>
    <lineage>
        <taxon>Eukaryota</taxon>
        <taxon>Metazoa</taxon>
        <taxon>Ecdysozoa</taxon>
        <taxon>Scalidophora</taxon>
        <taxon>Priapulida</taxon>
        <taxon>Priapulimorpha</taxon>
        <taxon>Priapulimorphida</taxon>
        <taxon>Priapulidae</taxon>
        <taxon>Priapulus</taxon>
    </lineage>
</organism>
<sequence>MMVRSITECSVVCARTQGCTGYNIEITTASRKQCELSAYSDTDVGGAIVTDNNYNFYTKVNSGECPADFVEFRGNCYYIETLNTKTWQKARDHCISMGADLVSLESPGETDFVAPQLPPSWWTGGNDVAVDTQWVWVATGRQVGMCAPIPWGPREPSGGGENYMFAKTSYLRGDDGGSYSTNYVCEKSP</sequence>
<gene>
    <name evidence="4" type="primary">LOC106814999</name>
</gene>
<dbReference type="Pfam" id="PF00059">
    <property type="entry name" value="Lectin_C"/>
    <property type="match status" value="1"/>
</dbReference>
<feature type="domain" description="C-type lectin" evidence="1">
    <location>
        <begin position="72"/>
        <end position="186"/>
    </location>
</feature>
<dbReference type="SUPFAM" id="SSF56436">
    <property type="entry name" value="C-type lectin-like"/>
    <property type="match status" value="1"/>
</dbReference>
<dbReference type="InterPro" id="IPR001304">
    <property type="entry name" value="C-type_lectin-like"/>
</dbReference>
<dbReference type="PANTHER" id="PTHR22803">
    <property type="entry name" value="MANNOSE, PHOSPHOLIPASE, LECTIN RECEPTOR RELATED"/>
    <property type="match status" value="1"/>
</dbReference>
<evidence type="ECO:0000313" key="3">
    <source>
        <dbReference type="Proteomes" id="UP000695022"/>
    </source>
</evidence>
<dbReference type="InterPro" id="IPR016186">
    <property type="entry name" value="C-type_lectin-like/link_sf"/>
</dbReference>
<feature type="domain" description="Apple" evidence="2">
    <location>
        <begin position="1"/>
        <end position="61"/>
    </location>
</feature>
<keyword evidence="3" id="KW-1185">Reference proteome</keyword>
<dbReference type="InterPro" id="IPR003609">
    <property type="entry name" value="Pan_app"/>
</dbReference>
<accession>A0ABM1ERR4</accession>
<dbReference type="SMART" id="SM00034">
    <property type="entry name" value="CLECT"/>
    <property type="match status" value="1"/>
</dbReference>
<evidence type="ECO:0000259" key="1">
    <source>
        <dbReference type="PROSITE" id="PS50041"/>
    </source>
</evidence>